<dbReference type="EMBL" id="FMID01000024">
    <property type="protein sequence ID" value="SCL75127.1"/>
    <property type="molecule type" value="Genomic_DNA"/>
</dbReference>
<evidence type="ECO:0000256" key="3">
    <source>
        <dbReference type="ARBA" id="ARBA00022722"/>
    </source>
</evidence>
<dbReference type="GO" id="GO:0000166">
    <property type="term" value="F:nucleotide binding"/>
    <property type="evidence" value="ECO:0007669"/>
    <property type="project" value="UniProtKB-KW"/>
</dbReference>
<protein>
    <recommendedName>
        <fullName evidence="8">DUF86 domain-containing protein</fullName>
    </recommendedName>
</protein>
<keyword evidence="4" id="KW-0547">Nucleotide-binding</keyword>
<keyword evidence="3" id="KW-0540">Nuclease</keyword>
<dbReference type="OrthoDB" id="318716at2157"/>
<reference evidence="6 7" key="1">
    <citation type="submission" date="2016-08" db="EMBL/GenBank/DDBJ databases">
        <authorList>
            <person name="Seilhamer J.J."/>
        </authorList>
    </citation>
    <scope>NUCLEOTIDE SEQUENCE [LARGE SCALE GENOMIC DNA]</scope>
    <source>
        <strain evidence="6">L21-II-0</strain>
    </source>
</reference>
<evidence type="ECO:0000256" key="2">
    <source>
        <dbReference type="ARBA" id="ARBA00022649"/>
    </source>
</evidence>
<evidence type="ECO:0008006" key="8">
    <source>
        <dbReference type="Google" id="ProtNLM"/>
    </source>
</evidence>
<dbReference type="RefSeq" id="WP_074369402.1">
    <property type="nucleotide sequence ID" value="NZ_FMID01000024.1"/>
</dbReference>
<dbReference type="PANTHER" id="PTHR34139:SF1">
    <property type="entry name" value="RNASE MJ1380-RELATED"/>
    <property type="match status" value="1"/>
</dbReference>
<evidence type="ECO:0000256" key="5">
    <source>
        <dbReference type="ARBA" id="ARBA00022801"/>
    </source>
</evidence>
<evidence type="ECO:0000313" key="6">
    <source>
        <dbReference type="EMBL" id="SCL75127.1"/>
    </source>
</evidence>
<keyword evidence="1" id="KW-0597">Phosphoprotein</keyword>
<dbReference type="Pfam" id="PF01934">
    <property type="entry name" value="HepT-like"/>
    <property type="match status" value="1"/>
</dbReference>
<keyword evidence="5" id="KW-0378">Hydrolase</keyword>
<keyword evidence="2" id="KW-1277">Toxin-antitoxin system</keyword>
<name>A0A1M4MJV1_9EURY</name>
<dbReference type="InterPro" id="IPR051813">
    <property type="entry name" value="HepT_RNase_toxin"/>
</dbReference>
<dbReference type="InterPro" id="IPR008201">
    <property type="entry name" value="HepT-like"/>
</dbReference>
<dbReference type="Proteomes" id="UP000184671">
    <property type="component" value="Unassembled WGS sequence"/>
</dbReference>
<proteinExistence type="predicted"/>
<evidence type="ECO:0000256" key="4">
    <source>
        <dbReference type="ARBA" id="ARBA00022741"/>
    </source>
</evidence>
<dbReference type="GO" id="GO:0004540">
    <property type="term" value="F:RNA nuclease activity"/>
    <property type="evidence" value="ECO:0007669"/>
    <property type="project" value="InterPro"/>
</dbReference>
<gene>
    <name evidence="6" type="ORF">L21_1018</name>
</gene>
<dbReference type="STRING" id="118126.L21_1018"/>
<dbReference type="AlphaFoldDB" id="A0A1M4MJV1"/>
<dbReference type="PANTHER" id="PTHR34139">
    <property type="entry name" value="UPF0331 PROTEIN MJ0127"/>
    <property type="match status" value="1"/>
</dbReference>
<evidence type="ECO:0000313" key="7">
    <source>
        <dbReference type="Proteomes" id="UP000184671"/>
    </source>
</evidence>
<dbReference type="GO" id="GO:0110001">
    <property type="term" value="C:toxin-antitoxin complex"/>
    <property type="evidence" value="ECO:0007669"/>
    <property type="project" value="InterPro"/>
</dbReference>
<evidence type="ECO:0000256" key="1">
    <source>
        <dbReference type="ARBA" id="ARBA00022553"/>
    </source>
</evidence>
<dbReference type="GO" id="GO:0016787">
    <property type="term" value="F:hydrolase activity"/>
    <property type="evidence" value="ECO:0007669"/>
    <property type="project" value="UniProtKB-KW"/>
</dbReference>
<sequence>MRSHTLYLSDLAAALERIEEFTAGMTYDQFLHDDRTQSAVIRKFEIIGEAAKKIPLPVREKYPAVPWREMAGMRDKLIHTYFGVDTQLVWRTVVNRVPKIQQEIRRILEQERGR</sequence>
<accession>A0A1M4MJV1</accession>
<organism evidence="6 7">
    <name type="scientific">Methanoculleus chikugoensis</name>
    <dbReference type="NCBI Taxonomy" id="118126"/>
    <lineage>
        <taxon>Archaea</taxon>
        <taxon>Methanobacteriati</taxon>
        <taxon>Methanobacteriota</taxon>
        <taxon>Stenosarchaea group</taxon>
        <taxon>Methanomicrobia</taxon>
        <taxon>Methanomicrobiales</taxon>
        <taxon>Methanomicrobiaceae</taxon>
        <taxon>Methanoculleus</taxon>
    </lineage>
</organism>